<organism evidence="1 2">
    <name type="scientific">Ensete ventricosum</name>
    <name type="common">Abyssinian banana</name>
    <name type="synonym">Musa ensete</name>
    <dbReference type="NCBI Taxonomy" id="4639"/>
    <lineage>
        <taxon>Eukaryota</taxon>
        <taxon>Viridiplantae</taxon>
        <taxon>Streptophyta</taxon>
        <taxon>Embryophyta</taxon>
        <taxon>Tracheophyta</taxon>
        <taxon>Spermatophyta</taxon>
        <taxon>Magnoliopsida</taxon>
        <taxon>Liliopsida</taxon>
        <taxon>Zingiberales</taxon>
        <taxon>Musaceae</taxon>
        <taxon>Ensete</taxon>
    </lineage>
</organism>
<comment type="caution">
    <text evidence="1">The sequence shown here is derived from an EMBL/GenBank/DDBJ whole genome shotgun (WGS) entry which is preliminary data.</text>
</comment>
<dbReference type="EMBL" id="AMZH03000045">
    <property type="protein sequence ID" value="RRT85896.1"/>
    <property type="molecule type" value="Genomic_DNA"/>
</dbReference>
<reference evidence="1 2" key="1">
    <citation type="journal article" date="2014" name="Agronomy (Basel)">
        <title>A Draft Genome Sequence for Ensete ventricosum, the Drought-Tolerant Tree Against Hunger.</title>
        <authorList>
            <person name="Harrison J."/>
            <person name="Moore K.A."/>
            <person name="Paszkiewicz K."/>
            <person name="Jones T."/>
            <person name="Grant M."/>
            <person name="Ambacheew D."/>
            <person name="Muzemil S."/>
            <person name="Studholme D.J."/>
        </authorList>
    </citation>
    <scope>NUCLEOTIDE SEQUENCE [LARGE SCALE GENOMIC DNA]</scope>
</reference>
<evidence type="ECO:0000313" key="1">
    <source>
        <dbReference type="EMBL" id="RRT85896.1"/>
    </source>
</evidence>
<dbReference type="AlphaFoldDB" id="A0A444F4U1"/>
<protein>
    <submittedName>
        <fullName evidence="1">Uncharacterized protein</fullName>
    </submittedName>
</protein>
<accession>A0A444F4U1</accession>
<name>A0A444F4U1_ENSVE</name>
<proteinExistence type="predicted"/>
<gene>
    <name evidence="1" type="ORF">B296_00002816</name>
</gene>
<evidence type="ECO:0000313" key="2">
    <source>
        <dbReference type="Proteomes" id="UP000287651"/>
    </source>
</evidence>
<sequence length="69" mass="8174">MGMVELELPKLQASMLSHFWHNGYFLLSPGCYLTMWLLFYLVLKGDQMFYPFVMLQIFCEMLMLGLKLT</sequence>
<dbReference type="Proteomes" id="UP000287651">
    <property type="component" value="Unassembled WGS sequence"/>
</dbReference>